<dbReference type="AlphaFoldDB" id="A0ABD1HIM2"/>
<dbReference type="Proteomes" id="UP001567538">
    <property type="component" value="Unassembled WGS sequence"/>
</dbReference>
<keyword evidence="3" id="KW-1185">Reference proteome</keyword>
<name>A0ABD1HIM2_SALDI</name>
<accession>A0ABD1HIM2</accession>
<proteinExistence type="predicted"/>
<organism evidence="2 3">
    <name type="scientific">Salvia divinorum</name>
    <name type="common">Maria pastora</name>
    <name type="synonym">Diviner's sage</name>
    <dbReference type="NCBI Taxonomy" id="28513"/>
    <lineage>
        <taxon>Eukaryota</taxon>
        <taxon>Viridiplantae</taxon>
        <taxon>Streptophyta</taxon>
        <taxon>Embryophyta</taxon>
        <taxon>Tracheophyta</taxon>
        <taxon>Spermatophyta</taxon>
        <taxon>Magnoliopsida</taxon>
        <taxon>eudicotyledons</taxon>
        <taxon>Gunneridae</taxon>
        <taxon>Pentapetalae</taxon>
        <taxon>asterids</taxon>
        <taxon>lamiids</taxon>
        <taxon>Lamiales</taxon>
        <taxon>Lamiaceae</taxon>
        <taxon>Nepetoideae</taxon>
        <taxon>Mentheae</taxon>
        <taxon>Salviinae</taxon>
        <taxon>Salvia</taxon>
        <taxon>Salvia subgen. Calosphace</taxon>
    </lineage>
</organism>
<evidence type="ECO:0000313" key="3">
    <source>
        <dbReference type="Proteomes" id="UP001567538"/>
    </source>
</evidence>
<keyword evidence="1" id="KW-1133">Transmembrane helix</keyword>
<feature type="transmembrane region" description="Helical" evidence="1">
    <location>
        <begin position="75"/>
        <end position="94"/>
    </location>
</feature>
<gene>
    <name evidence="2" type="ORF">AAHA92_11164</name>
</gene>
<keyword evidence="1" id="KW-0812">Transmembrane</keyword>
<keyword evidence="1" id="KW-0472">Membrane</keyword>
<protein>
    <submittedName>
        <fullName evidence="2">Uncharacterized protein</fullName>
    </submittedName>
</protein>
<sequence length="187" mass="21701">MAHYNDQIKNMKNHSNSFIYLKKITQILLPLSLLSLFISHSSSLTPLFLQSYDYLNLNFNFKFKLFTYTTERNCIFLLCNGILVFIIQTSGLISKITPLDSGPKTARIHDDRIEKSGVDESKKKGVENVEILEEKINLDADLAEEDLQVKWDEHDDEEEDDEGFDTEELKRKCEDFIKKVKMEIQSA</sequence>
<dbReference type="PANTHER" id="PTHR34947:SF2">
    <property type="entry name" value="TRANSMEMBRANE PROTEIN"/>
    <property type="match status" value="1"/>
</dbReference>
<evidence type="ECO:0000256" key="1">
    <source>
        <dbReference type="SAM" id="Phobius"/>
    </source>
</evidence>
<evidence type="ECO:0000313" key="2">
    <source>
        <dbReference type="EMBL" id="KAL1555423.1"/>
    </source>
</evidence>
<dbReference type="EMBL" id="JBEAFC010000005">
    <property type="protein sequence ID" value="KAL1555423.1"/>
    <property type="molecule type" value="Genomic_DNA"/>
</dbReference>
<comment type="caution">
    <text evidence="2">The sequence shown here is derived from an EMBL/GenBank/DDBJ whole genome shotgun (WGS) entry which is preliminary data.</text>
</comment>
<dbReference type="PANTHER" id="PTHR34947">
    <property type="entry name" value="TRANSMEMBRANE PROTEIN"/>
    <property type="match status" value="1"/>
</dbReference>
<reference evidence="2 3" key="1">
    <citation type="submission" date="2024-06" db="EMBL/GenBank/DDBJ databases">
        <title>A chromosome level genome sequence of Diviner's sage (Salvia divinorum).</title>
        <authorList>
            <person name="Ford S.A."/>
            <person name="Ro D.-K."/>
            <person name="Ness R.W."/>
            <person name="Phillips M.A."/>
        </authorList>
    </citation>
    <scope>NUCLEOTIDE SEQUENCE [LARGE SCALE GENOMIC DNA]</scope>
    <source>
        <strain evidence="2">SAF-2024a</strain>
        <tissue evidence="2">Leaf</tissue>
    </source>
</reference>